<evidence type="ECO:0000259" key="18">
    <source>
        <dbReference type="Pfam" id="PF03443"/>
    </source>
</evidence>
<keyword evidence="3" id="KW-0964">Secreted</keyword>
<feature type="region of interest" description="Disordered" evidence="16">
    <location>
        <begin position="244"/>
        <end position="263"/>
    </location>
</feature>
<dbReference type="OrthoDB" id="4849160at2759"/>
<dbReference type="GO" id="GO:0030245">
    <property type="term" value="P:cellulose catabolic process"/>
    <property type="evidence" value="ECO:0007669"/>
    <property type="project" value="UniProtKB-KW"/>
</dbReference>
<comment type="catalytic activity">
    <reaction evidence="14">
        <text>[(1-&gt;4)-beta-D-glucosyl]n+m + reduced acceptor + O2 = 4-dehydro-beta-D-glucosyl-[(1-&gt;4)-beta-D-glucosyl]n-1 + [(1-&gt;4)-beta-D-glucosyl]m + acceptor + H2O.</text>
        <dbReference type="EC" id="1.14.99.56"/>
    </reaction>
</comment>
<evidence type="ECO:0000256" key="14">
    <source>
        <dbReference type="ARBA" id="ARBA00045077"/>
    </source>
</evidence>
<keyword evidence="20" id="KW-1185">Reference proteome</keyword>
<dbReference type="CDD" id="cd21175">
    <property type="entry name" value="LPMO_AA9"/>
    <property type="match status" value="1"/>
</dbReference>
<feature type="chain" id="PRO_5035481546" description="lytic cellulose monooxygenase (C4-dehydrogenating)" evidence="17">
    <location>
        <begin position="21"/>
        <end position="263"/>
    </location>
</feature>
<evidence type="ECO:0000256" key="2">
    <source>
        <dbReference type="ARBA" id="ARBA00004613"/>
    </source>
</evidence>
<feature type="domain" description="Auxiliary Activity family 9 catalytic" evidence="18">
    <location>
        <begin position="21"/>
        <end position="223"/>
    </location>
</feature>
<dbReference type="PANTHER" id="PTHR33353">
    <property type="entry name" value="PUTATIVE (AFU_ORTHOLOGUE AFUA_1G12560)-RELATED"/>
    <property type="match status" value="1"/>
</dbReference>
<evidence type="ECO:0000256" key="5">
    <source>
        <dbReference type="ARBA" id="ARBA00022729"/>
    </source>
</evidence>
<dbReference type="GO" id="GO:0004497">
    <property type="term" value="F:monooxygenase activity"/>
    <property type="evidence" value="ECO:0007669"/>
    <property type="project" value="UniProtKB-KW"/>
</dbReference>
<evidence type="ECO:0000256" key="10">
    <source>
        <dbReference type="ARBA" id="ARBA00023157"/>
    </source>
</evidence>
<dbReference type="GO" id="GO:0005576">
    <property type="term" value="C:extracellular region"/>
    <property type="evidence" value="ECO:0007669"/>
    <property type="project" value="UniProtKB-SubCell"/>
</dbReference>
<evidence type="ECO:0000256" key="12">
    <source>
        <dbReference type="ARBA" id="ARBA00023326"/>
    </source>
</evidence>
<dbReference type="InterPro" id="IPR005103">
    <property type="entry name" value="AA9_LPMO"/>
</dbReference>
<keyword evidence="10" id="KW-1015">Disulfide bond</keyword>
<evidence type="ECO:0000256" key="13">
    <source>
        <dbReference type="ARBA" id="ARBA00044502"/>
    </source>
</evidence>
<comment type="similarity">
    <text evidence="13">Belongs to the polysaccharide monooxygenase AA9 family.</text>
</comment>
<keyword evidence="4" id="KW-0479">Metal-binding</keyword>
<feature type="signal peptide" evidence="17">
    <location>
        <begin position="1"/>
        <end position="20"/>
    </location>
</feature>
<keyword evidence="7" id="KW-0560">Oxidoreductase</keyword>
<keyword evidence="9" id="KW-0503">Monooxygenase</keyword>
<dbReference type="EMBL" id="JAEVFJ010000004">
    <property type="protein sequence ID" value="KAH8105242.1"/>
    <property type="molecule type" value="Genomic_DNA"/>
</dbReference>
<evidence type="ECO:0000313" key="19">
    <source>
        <dbReference type="EMBL" id="KAH8105242.1"/>
    </source>
</evidence>
<keyword evidence="8" id="KW-0186">Copper</keyword>
<evidence type="ECO:0000313" key="20">
    <source>
        <dbReference type="Proteomes" id="UP000813824"/>
    </source>
</evidence>
<evidence type="ECO:0000256" key="9">
    <source>
        <dbReference type="ARBA" id="ARBA00023033"/>
    </source>
</evidence>
<keyword evidence="12" id="KW-0624">Polysaccharide degradation</keyword>
<protein>
    <recommendedName>
        <fullName evidence="15">lytic cellulose monooxygenase (C4-dehydrogenating)</fullName>
        <ecNumber evidence="15">1.14.99.56</ecNumber>
    </recommendedName>
</protein>
<dbReference type="Pfam" id="PF03443">
    <property type="entry name" value="AA9"/>
    <property type="match status" value="1"/>
</dbReference>
<evidence type="ECO:0000256" key="16">
    <source>
        <dbReference type="SAM" id="MobiDB-lite"/>
    </source>
</evidence>
<evidence type="ECO:0000256" key="4">
    <source>
        <dbReference type="ARBA" id="ARBA00022723"/>
    </source>
</evidence>
<name>A0A8K0UW69_9AGAR</name>
<keyword evidence="6" id="KW-0136">Cellulose degradation</keyword>
<proteinExistence type="inferred from homology"/>
<keyword evidence="5 17" id="KW-0732">Signal</keyword>
<dbReference type="EC" id="1.14.99.56" evidence="15"/>
<comment type="subcellular location">
    <subcellularLocation>
        <location evidence="2">Secreted</location>
    </subcellularLocation>
</comment>
<evidence type="ECO:0000256" key="8">
    <source>
        <dbReference type="ARBA" id="ARBA00023008"/>
    </source>
</evidence>
<evidence type="ECO:0000256" key="7">
    <source>
        <dbReference type="ARBA" id="ARBA00023002"/>
    </source>
</evidence>
<dbReference type="Gene3D" id="2.70.50.70">
    <property type="match status" value="1"/>
</dbReference>
<evidence type="ECO:0000256" key="17">
    <source>
        <dbReference type="SAM" id="SignalP"/>
    </source>
</evidence>
<accession>A0A8K0UW69</accession>
<sequence>MKSFTTLVVSVLAALPYVAAHGFVSQVKIDGKSYKGRTPGSNNADSVIRTISSQNPIKGAHNPAVNCGTNAKRANLIADANPGSRLEFFWNGADMSHWPHNIGPIISYLAECDGPCNQYDSTRAKWFKIDQKGKKSNSNTWVQQDLFDSKPVSVTLPDNLKAGNYLLRHEIIALHLATDQGGAEFYASCTQLRVGGNGRGVPSPNELVSIPGAYNDNDAGIYVPGVFGNGNYKMPGPAIAKLVQGAPGNNGDNDDDNNNGGNN</sequence>
<evidence type="ECO:0000256" key="11">
    <source>
        <dbReference type="ARBA" id="ARBA00023277"/>
    </source>
</evidence>
<dbReference type="Proteomes" id="UP000813824">
    <property type="component" value="Unassembled WGS sequence"/>
</dbReference>
<dbReference type="GO" id="GO:0046872">
    <property type="term" value="F:metal ion binding"/>
    <property type="evidence" value="ECO:0007669"/>
    <property type="project" value="UniProtKB-KW"/>
</dbReference>
<keyword evidence="11" id="KW-0119">Carbohydrate metabolism</keyword>
<dbReference type="GO" id="GO:0016787">
    <property type="term" value="F:hydrolase activity"/>
    <property type="evidence" value="ECO:0007669"/>
    <property type="project" value="UniProtKB-KW"/>
</dbReference>
<evidence type="ECO:0000256" key="3">
    <source>
        <dbReference type="ARBA" id="ARBA00022525"/>
    </source>
</evidence>
<feature type="non-terminal residue" evidence="19">
    <location>
        <position position="263"/>
    </location>
</feature>
<reference evidence="19" key="1">
    <citation type="journal article" date="2021" name="New Phytol.">
        <title>Evolutionary innovations through gain and loss of genes in the ectomycorrhizal Boletales.</title>
        <authorList>
            <person name="Wu G."/>
            <person name="Miyauchi S."/>
            <person name="Morin E."/>
            <person name="Kuo A."/>
            <person name="Drula E."/>
            <person name="Varga T."/>
            <person name="Kohler A."/>
            <person name="Feng B."/>
            <person name="Cao Y."/>
            <person name="Lipzen A."/>
            <person name="Daum C."/>
            <person name="Hundley H."/>
            <person name="Pangilinan J."/>
            <person name="Johnson J."/>
            <person name="Barry K."/>
            <person name="LaButti K."/>
            <person name="Ng V."/>
            <person name="Ahrendt S."/>
            <person name="Min B."/>
            <person name="Choi I.G."/>
            <person name="Park H."/>
            <person name="Plett J.M."/>
            <person name="Magnuson J."/>
            <person name="Spatafora J.W."/>
            <person name="Nagy L.G."/>
            <person name="Henrissat B."/>
            <person name="Grigoriev I.V."/>
            <person name="Yang Z.L."/>
            <person name="Xu J."/>
            <person name="Martin F.M."/>
        </authorList>
    </citation>
    <scope>NUCLEOTIDE SEQUENCE</scope>
    <source>
        <strain evidence="19">KKN 215</strain>
    </source>
</reference>
<comment type="caution">
    <text evidence="19">The sequence shown here is derived from an EMBL/GenBank/DDBJ whole genome shotgun (WGS) entry which is preliminary data.</text>
</comment>
<keyword evidence="19" id="KW-0378">Hydrolase</keyword>
<dbReference type="AlphaFoldDB" id="A0A8K0UW69"/>
<evidence type="ECO:0000256" key="6">
    <source>
        <dbReference type="ARBA" id="ARBA00023001"/>
    </source>
</evidence>
<evidence type="ECO:0000256" key="1">
    <source>
        <dbReference type="ARBA" id="ARBA00001973"/>
    </source>
</evidence>
<gene>
    <name evidence="19" type="ORF">BXZ70DRAFT_869746</name>
</gene>
<dbReference type="InterPro" id="IPR049892">
    <property type="entry name" value="AA9"/>
</dbReference>
<dbReference type="PANTHER" id="PTHR33353:SF10">
    <property type="entry name" value="ENDO-BETA-1,4-GLUCANASE D"/>
    <property type="match status" value="1"/>
</dbReference>
<organism evidence="19 20">
    <name type="scientific">Cristinia sonorae</name>
    <dbReference type="NCBI Taxonomy" id="1940300"/>
    <lineage>
        <taxon>Eukaryota</taxon>
        <taxon>Fungi</taxon>
        <taxon>Dikarya</taxon>
        <taxon>Basidiomycota</taxon>
        <taxon>Agaricomycotina</taxon>
        <taxon>Agaricomycetes</taxon>
        <taxon>Agaricomycetidae</taxon>
        <taxon>Agaricales</taxon>
        <taxon>Pleurotineae</taxon>
        <taxon>Stephanosporaceae</taxon>
        <taxon>Cristinia</taxon>
    </lineage>
</organism>
<evidence type="ECO:0000256" key="15">
    <source>
        <dbReference type="ARBA" id="ARBA00047174"/>
    </source>
</evidence>
<comment type="cofactor">
    <cofactor evidence="1">
        <name>Cu(2+)</name>
        <dbReference type="ChEBI" id="CHEBI:29036"/>
    </cofactor>
</comment>